<dbReference type="OrthoDB" id="610608at2759"/>
<evidence type="ECO:0000256" key="4">
    <source>
        <dbReference type="ARBA" id="ARBA00005147"/>
    </source>
</evidence>
<evidence type="ECO:0000256" key="2">
    <source>
        <dbReference type="ARBA" id="ARBA00004370"/>
    </source>
</evidence>
<dbReference type="GO" id="GO:0003885">
    <property type="term" value="F:D-arabinono-1,4-lactone oxidase activity"/>
    <property type="evidence" value="ECO:0007669"/>
    <property type="project" value="UniProtKB-UniRule"/>
</dbReference>
<dbReference type="InterPro" id="IPR006093">
    <property type="entry name" value="Oxy_OxRdtase_FAD_BS"/>
</dbReference>
<dbReference type="PROSITE" id="PS51387">
    <property type="entry name" value="FAD_PCMH"/>
    <property type="match status" value="1"/>
</dbReference>
<dbReference type="InterPro" id="IPR016167">
    <property type="entry name" value="FAD-bd_PCMH_sub1"/>
</dbReference>
<reference evidence="16 17" key="1">
    <citation type="submission" date="2019-09" db="EMBL/GenBank/DDBJ databases">
        <title>The hologenome of the rock-dwelling lichen Lasallia pustulata.</title>
        <authorList>
            <person name="Greshake Tzovaras B."/>
            <person name="Segers F."/>
            <person name="Bicker A."/>
            <person name="Dal Grande F."/>
            <person name="Otte J."/>
            <person name="Hankeln T."/>
            <person name="Schmitt I."/>
            <person name="Ebersberger I."/>
        </authorList>
    </citation>
    <scope>NUCLEOTIDE SEQUENCE [LARGE SCALE GENOMIC DNA]</scope>
    <source>
        <strain evidence="16">A1-1</strain>
    </source>
</reference>
<evidence type="ECO:0000256" key="1">
    <source>
        <dbReference type="ARBA" id="ARBA00001974"/>
    </source>
</evidence>
<evidence type="ECO:0000256" key="9">
    <source>
        <dbReference type="ARBA" id="ARBA00022827"/>
    </source>
</evidence>
<comment type="catalytic activity">
    <reaction evidence="13">
        <text>D-arabinono-1,4-lactone + O2 = dehydro-D-arabinono-1,4-lactone + H2O2 + H(+)</text>
        <dbReference type="Rhea" id="RHEA:23756"/>
        <dbReference type="ChEBI" id="CHEBI:15378"/>
        <dbReference type="ChEBI" id="CHEBI:15379"/>
        <dbReference type="ChEBI" id="CHEBI:16240"/>
        <dbReference type="ChEBI" id="CHEBI:16292"/>
        <dbReference type="ChEBI" id="CHEBI:58277"/>
        <dbReference type="EC" id="1.1.3.37"/>
    </reaction>
</comment>
<comment type="similarity">
    <text evidence="5 13">Belongs to the oxygen-dependent FAD-linked oxidoreductase family.</text>
</comment>
<comment type="subcellular location">
    <subcellularLocation>
        <location evidence="2">Membrane</location>
    </subcellularLocation>
    <subcellularLocation>
        <location evidence="13">Mitochondrion membrane</location>
    </subcellularLocation>
</comment>
<evidence type="ECO:0000259" key="15">
    <source>
        <dbReference type="PROSITE" id="PS51387"/>
    </source>
</evidence>
<evidence type="ECO:0000256" key="10">
    <source>
        <dbReference type="ARBA" id="ARBA00023002"/>
    </source>
</evidence>
<dbReference type="PANTHER" id="PTHR43762:SF1">
    <property type="entry name" value="D-ARABINONO-1,4-LACTONE OXIDASE"/>
    <property type="match status" value="1"/>
</dbReference>
<dbReference type="Gene3D" id="3.30.70.2520">
    <property type="match status" value="1"/>
</dbReference>
<dbReference type="PROSITE" id="PS00862">
    <property type="entry name" value="OX2_COVAL_FAD"/>
    <property type="match status" value="1"/>
</dbReference>
<dbReference type="InterPro" id="IPR006094">
    <property type="entry name" value="Oxid_FAD_bind_N"/>
</dbReference>
<dbReference type="Pfam" id="PF01565">
    <property type="entry name" value="FAD_binding_4"/>
    <property type="match status" value="1"/>
</dbReference>
<dbReference type="GO" id="GO:0071949">
    <property type="term" value="F:FAD binding"/>
    <property type="evidence" value="ECO:0007669"/>
    <property type="project" value="UniProtKB-UniRule"/>
</dbReference>
<keyword evidence="10 13" id="KW-0560">Oxidoreductase</keyword>
<dbReference type="PANTHER" id="PTHR43762">
    <property type="entry name" value="L-GULONOLACTONE OXIDASE"/>
    <property type="match status" value="1"/>
</dbReference>
<dbReference type="Gene3D" id="1.10.45.10">
    <property type="entry name" value="Vanillyl-alcohol Oxidase, Chain A, domain 4"/>
    <property type="match status" value="1"/>
</dbReference>
<keyword evidence="9 13" id="KW-0274">FAD</keyword>
<evidence type="ECO:0000256" key="13">
    <source>
        <dbReference type="RuleBase" id="RU367158"/>
    </source>
</evidence>
<protein>
    <recommendedName>
        <fullName evidence="6 13">D-arabinono-1,4-lactone oxidase</fullName>
        <shortName evidence="13">ALO</shortName>
        <ecNumber evidence="6 13">1.1.3.37</ecNumber>
    </recommendedName>
    <alternativeName>
        <fullName evidence="12 13">L-galactono-gamma-lactone oxidase</fullName>
    </alternativeName>
</protein>
<dbReference type="Gene3D" id="3.30.465.10">
    <property type="match status" value="1"/>
</dbReference>
<evidence type="ECO:0000256" key="6">
    <source>
        <dbReference type="ARBA" id="ARBA00013136"/>
    </source>
</evidence>
<dbReference type="InterPro" id="IPR030654">
    <property type="entry name" value="Sugar_lactone_oxidase"/>
</dbReference>
<comment type="pathway">
    <text evidence="3 13">Cofactor biosynthesis; D-erythroascorbate biosynthesis; dehydro-D-arabinono-1,4-lactone from D-arabinose: step 2/2.</text>
</comment>
<dbReference type="NCBIfam" id="TIGR01678">
    <property type="entry name" value="FAD_lactone_ox"/>
    <property type="match status" value="1"/>
</dbReference>
<evidence type="ECO:0000256" key="14">
    <source>
        <dbReference type="SAM" id="MobiDB-lite"/>
    </source>
</evidence>
<dbReference type="PIRSF" id="PIRSF000136">
    <property type="entry name" value="LGO_GLO"/>
    <property type="match status" value="1"/>
</dbReference>
<name>A0A5M8PT90_9LECA</name>
<dbReference type="Gene3D" id="3.30.43.10">
    <property type="entry name" value="Uridine Diphospho-n-acetylenolpyruvylglucosamine Reductase, domain 2"/>
    <property type="match status" value="1"/>
</dbReference>
<evidence type="ECO:0000256" key="5">
    <source>
        <dbReference type="ARBA" id="ARBA00005466"/>
    </source>
</evidence>
<feature type="region of interest" description="Disordered" evidence="14">
    <location>
        <begin position="511"/>
        <end position="551"/>
    </location>
</feature>
<dbReference type="EMBL" id="VXIT01000006">
    <property type="protein sequence ID" value="KAA6412188.1"/>
    <property type="molecule type" value="Genomic_DNA"/>
</dbReference>
<dbReference type="UniPathway" id="UPA00132"/>
<dbReference type="InterPro" id="IPR016169">
    <property type="entry name" value="FAD-bd_PCMH_sub2"/>
</dbReference>
<evidence type="ECO:0000256" key="8">
    <source>
        <dbReference type="ARBA" id="ARBA00022644"/>
    </source>
</evidence>
<organism evidence="16 17">
    <name type="scientific">Lasallia pustulata</name>
    <dbReference type="NCBI Taxonomy" id="136370"/>
    <lineage>
        <taxon>Eukaryota</taxon>
        <taxon>Fungi</taxon>
        <taxon>Dikarya</taxon>
        <taxon>Ascomycota</taxon>
        <taxon>Pezizomycotina</taxon>
        <taxon>Lecanoromycetes</taxon>
        <taxon>OSLEUM clade</taxon>
        <taxon>Umbilicariomycetidae</taxon>
        <taxon>Umbilicariales</taxon>
        <taxon>Umbilicariaceae</taxon>
        <taxon>Lasallia</taxon>
    </lineage>
</organism>
<dbReference type="InterPro" id="IPR010031">
    <property type="entry name" value="FAD_lactone_oxidase-like"/>
</dbReference>
<evidence type="ECO:0000256" key="11">
    <source>
        <dbReference type="ARBA" id="ARBA00023136"/>
    </source>
</evidence>
<evidence type="ECO:0000256" key="3">
    <source>
        <dbReference type="ARBA" id="ARBA00005083"/>
    </source>
</evidence>
<gene>
    <name evidence="16" type="ORF">FRX48_04340</name>
</gene>
<dbReference type="GO" id="GO:0031966">
    <property type="term" value="C:mitochondrial membrane"/>
    <property type="evidence" value="ECO:0007669"/>
    <property type="project" value="UniProtKB-SubCell"/>
</dbReference>
<dbReference type="InterPro" id="IPR016171">
    <property type="entry name" value="Vanillyl_alc_oxidase_C-sub2"/>
</dbReference>
<keyword evidence="8" id="KW-0060">Ascorbate biosynthesis</keyword>
<accession>A0A5M8PT90</accession>
<evidence type="ECO:0000313" key="16">
    <source>
        <dbReference type="EMBL" id="KAA6412188.1"/>
    </source>
</evidence>
<evidence type="ECO:0000256" key="12">
    <source>
        <dbReference type="ARBA" id="ARBA00033418"/>
    </source>
</evidence>
<sequence>MDAKLNPLVQRELSRADPTVPFRAFTSRTHHTWAKTFHCRPELYICPESTEEIEKVVTLARRCRRRLVTVGCGHSPSDLTCTSSWIVNLERYNKILSVDKDSRTVVMQSGIYLHEFNLKLKEYGLTMPNLGSIDHQSIAGAIGTGTHGSSTRHGTLSQSVLGLKIMLANGRTISCSKDQNKDLFRAALLSLGALGIIVEVTFRAVPFFNIEWHQSLHPLEEILHDFEKYLWTQNEFTRVWWMPYQRRVIKWVANKTDRPQQPQVKSWLGGVLGFHTYHTLLYIAQWIPSLCPWLERFVINVQYGFSEDGNGGTAVEEGRTGLLMNCLYSQFVNEWAIPISKGPEAIRRLSTWLNWDQEASGIPFDPKGLYVHAPIEVRVSDTTSTIPRPFLDNTMADSTTLYLNATLYRPYNQDPPCRKRYYEAFEWLMKEMGGRPHWAKNFDTVTRDEFHNMYPEMGDWLRMRNEVDPEGMFVGDWHRRYLLLEDGDNSVLPLEEREVRREKALGGGQNWTGEILGRTLSPQSSEESFDLMHGAEAEKSVLFPPSEHGSV</sequence>
<dbReference type="Pfam" id="PF04030">
    <property type="entry name" value="ALO"/>
    <property type="match status" value="1"/>
</dbReference>
<dbReference type="EC" id="1.1.3.37" evidence="6 13"/>
<comment type="cofactor">
    <cofactor evidence="1 13">
        <name>FAD</name>
        <dbReference type="ChEBI" id="CHEBI:57692"/>
    </cofactor>
</comment>
<dbReference type="GO" id="GO:0019853">
    <property type="term" value="P:L-ascorbic acid biosynthetic process"/>
    <property type="evidence" value="ECO:0007669"/>
    <property type="project" value="UniProtKB-UniPathway"/>
</dbReference>
<keyword evidence="7 13" id="KW-0285">Flavoprotein</keyword>
<dbReference type="AlphaFoldDB" id="A0A5M8PT90"/>
<comment type="caution">
    <text evidence="16">The sequence shown here is derived from an EMBL/GenBank/DDBJ whole genome shotgun (WGS) entry which is preliminary data.</text>
</comment>
<dbReference type="UniPathway" id="UPA00771">
    <property type="reaction ID" value="UER00766"/>
</dbReference>
<evidence type="ECO:0000256" key="7">
    <source>
        <dbReference type="ARBA" id="ARBA00022630"/>
    </source>
</evidence>
<keyword evidence="13" id="KW-0496">Mitochondrion</keyword>
<dbReference type="Proteomes" id="UP000324767">
    <property type="component" value="Unassembled WGS sequence"/>
</dbReference>
<feature type="domain" description="FAD-binding PCMH-type" evidence="15">
    <location>
        <begin position="37"/>
        <end position="207"/>
    </location>
</feature>
<proteinExistence type="inferred from homology"/>
<dbReference type="SUPFAM" id="SSF56176">
    <property type="entry name" value="FAD-binding/transporter-associated domain-like"/>
    <property type="match status" value="1"/>
</dbReference>
<keyword evidence="11" id="KW-0472">Membrane</keyword>
<dbReference type="InterPro" id="IPR007173">
    <property type="entry name" value="ALO_C"/>
</dbReference>
<comment type="pathway">
    <text evidence="4">Cofactor biosynthesis; L-ascorbate biosynthesis.</text>
</comment>
<evidence type="ECO:0000313" key="17">
    <source>
        <dbReference type="Proteomes" id="UP000324767"/>
    </source>
</evidence>
<dbReference type="InterPro" id="IPR016166">
    <property type="entry name" value="FAD-bd_PCMH"/>
</dbReference>
<dbReference type="InterPro" id="IPR036318">
    <property type="entry name" value="FAD-bd_PCMH-like_sf"/>
</dbReference>